<organism evidence="2 3">
    <name type="scientific">Actinomortierella ambigua</name>
    <dbReference type="NCBI Taxonomy" id="1343610"/>
    <lineage>
        <taxon>Eukaryota</taxon>
        <taxon>Fungi</taxon>
        <taxon>Fungi incertae sedis</taxon>
        <taxon>Mucoromycota</taxon>
        <taxon>Mortierellomycotina</taxon>
        <taxon>Mortierellomycetes</taxon>
        <taxon>Mortierellales</taxon>
        <taxon>Mortierellaceae</taxon>
        <taxon>Actinomortierella</taxon>
    </lineage>
</organism>
<comment type="caution">
    <text evidence="2">The sequence shown here is derived from an EMBL/GenBank/DDBJ whole genome shotgun (WGS) entry which is preliminary data.</text>
</comment>
<keyword evidence="3" id="KW-1185">Reference proteome</keyword>
<reference evidence="2" key="1">
    <citation type="journal article" date="2020" name="Fungal Divers.">
        <title>Resolving the Mortierellaceae phylogeny through synthesis of multi-gene phylogenetics and phylogenomics.</title>
        <authorList>
            <person name="Vandepol N."/>
            <person name="Liber J."/>
            <person name="Desiro A."/>
            <person name="Na H."/>
            <person name="Kennedy M."/>
            <person name="Barry K."/>
            <person name="Grigoriev I.V."/>
            <person name="Miller A.N."/>
            <person name="O'Donnell K."/>
            <person name="Stajich J.E."/>
            <person name="Bonito G."/>
        </authorList>
    </citation>
    <scope>NUCLEOTIDE SEQUENCE</scope>
    <source>
        <strain evidence="2">BC1065</strain>
    </source>
</reference>
<evidence type="ECO:0000256" key="1">
    <source>
        <dbReference type="SAM" id="SignalP"/>
    </source>
</evidence>
<accession>A0A9P6PXQ2</accession>
<gene>
    <name evidence="2" type="ORF">DFQ27_006716</name>
</gene>
<keyword evidence="1" id="KW-0732">Signal</keyword>
<evidence type="ECO:0000313" key="2">
    <source>
        <dbReference type="EMBL" id="KAG0254688.1"/>
    </source>
</evidence>
<proteinExistence type="predicted"/>
<name>A0A9P6PXQ2_9FUNG</name>
<dbReference type="OrthoDB" id="2436092at2759"/>
<dbReference type="EMBL" id="JAAAJB010000502">
    <property type="protein sequence ID" value="KAG0254688.1"/>
    <property type="molecule type" value="Genomic_DNA"/>
</dbReference>
<feature type="signal peptide" evidence="1">
    <location>
        <begin position="1"/>
        <end position="26"/>
    </location>
</feature>
<protein>
    <submittedName>
        <fullName evidence="2">Uncharacterized protein</fullName>
    </submittedName>
</protein>
<dbReference type="Proteomes" id="UP000807716">
    <property type="component" value="Unassembled WGS sequence"/>
</dbReference>
<feature type="chain" id="PRO_5040440434" evidence="1">
    <location>
        <begin position="27"/>
        <end position="141"/>
    </location>
</feature>
<evidence type="ECO:0000313" key="3">
    <source>
        <dbReference type="Proteomes" id="UP000807716"/>
    </source>
</evidence>
<dbReference type="AlphaFoldDB" id="A0A9P6PXQ2"/>
<sequence>MNKHFFFSTILSLLCALLLYTTSVYAQEVDTNPEIMVVTSPNYDNYTVGELLYVDIYIRRDSFRKLNPWVYLNIEKHHRKPALNVALGRAAAADLERTPFPFVLQERYITKKQANVPYRVRVRWEKPKPGHMFSEDFYMHK</sequence>